<feature type="non-terminal residue" evidence="2">
    <location>
        <position position="1"/>
    </location>
</feature>
<reference evidence="3" key="3">
    <citation type="journal article" date="2016" name="Gigascience">
        <title>De novo construction of an expanded transcriptome assembly for the western tarnished plant bug, Lygus hesperus.</title>
        <authorList>
            <person name="Tassone E.E."/>
            <person name="Geib S.M."/>
            <person name="Hall B."/>
            <person name="Fabrick J.A."/>
            <person name="Brent C.S."/>
            <person name="Hull J.J."/>
        </authorList>
    </citation>
    <scope>NUCLEOTIDE SEQUENCE</scope>
</reference>
<feature type="region of interest" description="Disordered" evidence="1">
    <location>
        <begin position="67"/>
        <end position="88"/>
    </location>
</feature>
<dbReference type="EMBL" id="GBHO01016497">
    <property type="protein sequence ID" value="JAG27107.1"/>
    <property type="molecule type" value="Transcribed_RNA"/>
</dbReference>
<reference evidence="2" key="2">
    <citation type="submission" date="2014-07" db="EMBL/GenBank/DDBJ databases">
        <authorList>
            <person name="Hull J."/>
        </authorList>
    </citation>
    <scope>NUCLEOTIDE SEQUENCE</scope>
</reference>
<proteinExistence type="predicted"/>
<sequence>TTTTTTTKEDMFRAVNVLYSISPFSMFMMDQKKNRALRGLTIANRGQMLAKLYKKLTPAKLTDLKKRARKHPSLPRRIRRYPKPKSPNANKFAAFVKQNFSKVQVLHPSKRFEALSKLYHLQKPIQIGNNIVRVVASKNALQQASSANKAKSHTSKKTAIKRTASLKSSHHHSHVQPSRHPRKAVHLKPKSNLKFKSKSKLRLKKKSNLKSKFKAKSSLKSRCKSKSKSKSTTKTRRNCVNNNRRKKIQQRSHSKKTHKKHIHSSKSSRSLRVATNKKASPHRNHHHHHTAATVAIKRRRRLMSHAGRKVNKSK</sequence>
<reference evidence="2" key="1">
    <citation type="journal article" date="2014" name="PLoS ONE">
        <title>Transcriptome-Based Identification of ABC Transporters in the Western Tarnished Plant Bug Lygus hesperus.</title>
        <authorList>
            <person name="Hull J.J."/>
            <person name="Chaney K."/>
            <person name="Geib S.M."/>
            <person name="Fabrick J.A."/>
            <person name="Brent C.S."/>
            <person name="Walsh D."/>
            <person name="Lavine L.C."/>
        </authorList>
    </citation>
    <scope>NUCLEOTIDE SEQUENCE</scope>
</reference>
<organism evidence="2">
    <name type="scientific">Lygus hesperus</name>
    <name type="common">Western plant bug</name>
    <dbReference type="NCBI Taxonomy" id="30085"/>
    <lineage>
        <taxon>Eukaryota</taxon>
        <taxon>Metazoa</taxon>
        <taxon>Ecdysozoa</taxon>
        <taxon>Arthropoda</taxon>
        <taxon>Hexapoda</taxon>
        <taxon>Insecta</taxon>
        <taxon>Pterygota</taxon>
        <taxon>Neoptera</taxon>
        <taxon>Paraneoptera</taxon>
        <taxon>Hemiptera</taxon>
        <taxon>Heteroptera</taxon>
        <taxon>Panheteroptera</taxon>
        <taxon>Cimicomorpha</taxon>
        <taxon>Miridae</taxon>
        <taxon>Mirini</taxon>
        <taxon>Lygus</taxon>
    </lineage>
</organism>
<dbReference type="PANTHER" id="PTHR37564">
    <property type="entry name" value="KINETOPLAST DNA-ASSOCIATED PROTEIN"/>
    <property type="match status" value="1"/>
</dbReference>
<evidence type="ECO:0000256" key="1">
    <source>
        <dbReference type="SAM" id="MobiDB-lite"/>
    </source>
</evidence>
<dbReference type="EMBL" id="GDHC01015737">
    <property type="protein sequence ID" value="JAQ02892.1"/>
    <property type="molecule type" value="Transcribed_RNA"/>
</dbReference>
<feature type="compositionally biased region" description="Basic residues" evidence="1">
    <location>
        <begin position="168"/>
        <end position="266"/>
    </location>
</feature>
<evidence type="ECO:0000313" key="3">
    <source>
        <dbReference type="EMBL" id="JAQ02892.1"/>
    </source>
</evidence>
<evidence type="ECO:0000313" key="2">
    <source>
        <dbReference type="EMBL" id="JAG27107.1"/>
    </source>
</evidence>
<feature type="compositionally biased region" description="Basic residues" evidence="1">
    <location>
        <begin position="279"/>
        <end position="314"/>
    </location>
</feature>
<protein>
    <submittedName>
        <fullName evidence="2">Kinetoplast-associated protein 4</fullName>
    </submittedName>
</protein>
<name>A0A0A9Y260_LYGHE</name>
<accession>A0A0A9Y260</accession>
<feature type="region of interest" description="Disordered" evidence="1">
    <location>
        <begin position="144"/>
        <end position="314"/>
    </location>
</feature>
<feature type="compositionally biased region" description="Basic residues" evidence="1">
    <location>
        <begin position="67"/>
        <end position="83"/>
    </location>
</feature>
<feature type="compositionally biased region" description="Basic residues" evidence="1">
    <location>
        <begin position="150"/>
        <end position="160"/>
    </location>
</feature>
<dbReference type="AlphaFoldDB" id="A0A0A9Y260"/>
<dbReference type="PANTHER" id="PTHR37564:SF1">
    <property type="entry name" value="DNA-ASSOCIATED PROTEIN, PUTATIVE-RELATED"/>
    <property type="match status" value="1"/>
</dbReference>
<gene>
    <name evidence="2" type="primary">KAP4</name>
    <name evidence="2" type="ORF">CM83_53726</name>
    <name evidence="3" type="ORF">g.11668</name>
</gene>
<dbReference type="InterPro" id="IPR052695">
    <property type="entry name" value="Kinetoplast-DNA-binding"/>
</dbReference>